<dbReference type="EMBL" id="SRLO01000536">
    <property type="protein sequence ID" value="TNN52764.1"/>
    <property type="molecule type" value="Genomic_DNA"/>
</dbReference>
<dbReference type="AlphaFoldDB" id="A0A4Z2GIZ7"/>
<evidence type="ECO:0000313" key="3">
    <source>
        <dbReference type="Proteomes" id="UP000314294"/>
    </source>
</evidence>
<accession>A0A4Z2GIZ7</accession>
<proteinExistence type="predicted"/>
<feature type="region of interest" description="Disordered" evidence="1">
    <location>
        <begin position="1"/>
        <end position="28"/>
    </location>
</feature>
<feature type="compositionally biased region" description="Basic and acidic residues" evidence="1">
    <location>
        <begin position="140"/>
        <end position="152"/>
    </location>
</feature>
<organism evidence="2 3">
    <name type="scientific">Liparis tanakae</name>
    <name type="common">Tanaka's snailfish</name>
    <dbReference type="NCBI Taxonomy" id="230148"/>
    <lineage>
        <taxon>Eukaryota</taxon>
        <taxon>Metazoa</taxon>
        <taxon>Chordata</taxon>
        <taxon>Craniata</taxon>
        <taxon>Vertebrata</taxon>
        <taxon>Euteleostomi</taxon>
        <taxon>Actinopterygii</taxon>
        <taxon>Neopterygii</taxon>
        <taxon>Teleostei</taxon>
        <taxon>Neoteleostei</taxon>
        <taxon>Acanthomorphata</taxon>
        <taxon>Eupercaria</taxon>
        <taxon>Perciformes</taxon>
        <taxon>Cottioidei</taxon>
        <taxon>Cottales</taxon>
        <taxon>Liparidae</taxon>
        <taxon>Liparis</taxon>
    </lineage>
</organism>
<feature type="compositionally biased region" description="Basic and acidic residues" evidence="1">
    <location>
        <begin position="14"/>
        <end position="28"/>
    </location>
</feature>
<dbReference type="Proteomes" id="UP000314294">
    <property type="component" value="Unassembled WGS sequence"/>
</dbReference>
<gene>
    <name evidence="2" type="ORF">EYF80_036997</name>
</gene>
<evidence type="ECO:0000313" key="2">
    <source>
        <dbReference type="EMBL" id="TNN52764.1"/>
    </source>
</evidence>
<sequence>MSQDHRPLWQVNSQRREKNPQHGEREEGFVWEGVQEPGGTWLLCSREIPTVHPGVAPFPCASHIPTGGRGRYRPACACANKVTTCIGQSGCTCVPEGELSFEPTVTSRDAAWGGAERRPASGGIGGGGSGWLPSPHVRHPCQEDGEMRKKGGEGGQTRGRKEPEPTVSSVKQSGKKTHADMETMR</sequence>
<feature type="region of interest" description="Disordered" evidence="1">
    <location>
        <begin position="113"/>
        <end position="185"/>
    </location>
</feature>
<protein>
    <submittedName>
        <fullName evidence="2">Uncharacterized protein</fullName>
    </submittedName>
</protein>
<comment type="caution">
    <text evidence="2">The sequence shown here is derived from an EMBL/GenBank/DDBJ whole genome shotgun (WGS) entry which is preliminary data.</text>
</comment>
<name>A0A4Z2GIZ7_9TELE</name>
<keyword evidence="3" id="KW-1185">Reference proteome</keyword>
<evidence type="ECO:0000256" key="1">
    <source>
        <dbReference type="SAM" id="MobiDB-lite"/>
    </source>
</evidence>
<reference evidence="2 3" key="1">
    <citation type="submission" date="2019-03" db="EMBL/GenBank/DDBJ databases">
        <title>First draft genome of Liparis tanakae, snailfish: a comprehensive survey of snailfish specific genes.</title>
        <authorList>
            <person name="Kim W."/>
            <person name="Song I."/>
            <person name="Jeong J.-H."/>
            <person name="Kim D."/>
            <person name="Kim S."/>
            <person name="Ryu S."/>
            <person name="Song J.Y."/>
            <person name="Lee S.K."/>
        </authorList>
    </citation>
    <scope>NUCLEOTIDE SEQUENCE [LARGE SCALE GENOMIC DNA]</scope>
    <source>
        <tissue evidence="2">Muscle</tissue>
    </source>
</reference>